<evidence type="ECO:0000313" key="2">
    <source>
        <dbReference type="EMBL" id="MBB6082521.1"/>
    </source>
</evidence>
<gene>
    <name evidence="2" type="ORF">HNR28_000546</name>
</gene>
<dbReference type="AlphaFoldDB" id="A0A7W9WM77"/>
<dbReference type="GO" id="GO:0004803">
    <property type="term" value="F:transposase activity"/>
    <property type="evidence" value="ECO:0007669"/>
    <property type="project" value="InterPro"/>
</dbReference>
<dbReference type="PANTHER" id="PTHR33215">
    <property type="entry name" value="PROTEIN DISTAL ANTENNA"/>
    <property type="match status" value="1"/>
</dbReference>
<reference evidence="2 3" key="1">
    <citation type="submission" date="2020-08" db="EMBL/GenBank/DDBJ databases">
        <title>Genomic Encyclopedia of Type Strains, Phase IV (KMG-IV): sequencing the most valuable type-strain genomes for metagenomic binning, comparative biology and taxonomic classification.</title>
        <authorList>
            <person name="Goeker M."/>
        </authorList>
    </citation>
    <scope>NUCLEOTIDE SEQUENCE [LARGE SCALE GENOMIC DNA]</scope>
    <source>
        <strain evidence="2 3">DSM 12141</strain>
    </source>
</reference>
<dbReference type="Gene3D" id="1.10.10.60">
    <property type="entry name" value="Homeodomain-like"/>
    <property type="match status" value="1"/>
</dbReference>
<feature type="coiled-coil region" evidence="1">
    <location>
        <begin position="56"/>
        <end position="83"/>
    </location>
</feature>
<dbReference type="InterPro" id="IPR009057">
    <property type="entry name" value="Homeodomain-like_sf"/>
</dbReference>
<dbReference type="EMBL" id="JACHIB010000003">
    <property type="protein sequence ID" value="MBB6082521.1"/>
    <property type="molecule type" value="Genomic_DNA"/>
</dbReference>
<protein>
    <submittedName>
        <fullName evidence="2">Transposase</fullName>
    </submittedName>
</protein>
<dbReference type="Pfam" id="PF01527">
    <property type="entry name" value="HTH_Tnp_1"/>
    <property type="match status" value="1"/>
</dbReference>
<proteinExistence type="predicted"/>
<sequence>MSSKRYTEEFKTEAVRQVLEHGRTVRDVSARLGVSIDSMYAWVREHRKVPVVRQGDASLAAENRRLQAEVKRLTEERDILKKAAAYFAKAPRVRIVVAPIDS</sequence>
<dbReference type="GO" id="GO:0003677">
    <property type="term" value="F:DNA binding"/>
    <property type="evidence" value="ECO:0007669"/>
    <property type="project" value="InterPro"/>
</dbReference>
<accession>A0A7W9WM77</accession>
<dbReference type="InterPro" id="IPR051839">
    <property type="entry name" value="RD_transcriptional_regulator"/>
</dbReference>
<comment type="caution">
    <text evidence="2">The sequence shown here is derived from an EMBL/GenBank/DDBJ whole genome shotgun (WGS) entry which is preliminary data.</text>
</comment>
<organism evidence="2 3">
    <name type="scientific">Castellaniella defragrans</name>
    <name type="common">Alcaligenes defragrans</name>
    <dbReference type="NCBI Taxonomy" id="75697"/>
    <lineage>
        <taxon>Bacteria</taxon>
        <taxon>Pseudomonadati</taxon>
        <taxon>Pseudomonadota</taxon>
        <taxon>Betaproteobacteria</taxon>
        <taxon>Burkholderiales</taxon>
        <taxon>Alcaligenaceae</taxon>
        <taxon>Castellaniella</taxon>
    </lineage>
</organism>
<dbReference type="PANTHER" id="PTHR33215:SF13">
    <property type="entry name" value="PROTEIN DISTAL ANTENNA"/>
    <property type="match status" value="1"/>
</dbReference>
<evidence type="ECO:0000256" key="1">
    <source>
        <dbReference type="SAM" id="Coils"/>
    </source>
</evidence>
<name>A0A7W9WM77_CASDE</name>
<dbReference type="Proteomes" id="UP000541136">
    <property type="component" value="Unassembled WGS sequence"/>
</dbReference>
<evidence type="ECO:0000313" key="3">
    <source>
        <dbReference type="Proteomes" id="UP000541136"/>
    </source>
</evidence>
<dbReference type="GO" id="GO:0006313">
    <property type="term" value="P:DNA transposition"/>
    <property type="evidence" value="ECO:0007669"/>
    <property type="project" value="InterPro"/>
</dbReference>
<dbReference type="SUPFAM" id="SSF46689">
    <property type="entry name" value="Homeodomain-like"/>
    <property type="match status" value="1"/>
</dbReference>
<dbReference type="InterPro" id="IPR002514">
    <property type="entry name" value="Transposase_8"/>
</dbReference>
<keyword evidence="1" id="KW-0175">Coiled coil</keyword>